<name>A0A4P9XXL3_9FUNG</name>
<dbReference type="SUPFAM" id="SSF51735">
    <property type="entry name" value="NAD(P)-binding Rossmann-fold domains"/>
    <property type="match status" value="1"/>
</dbReference>
<comment type="similarity">
    <text evidence="1 4">Belongs to the short-chain dehydrogenases/reductases (SDR) family.</text>
</comment>
<dbReference type="AlphaFoldDB" id="A0A4P9XXL3"/>
<evidence type="ECO:0000313" key="6">
    <source>
        <dbReference type="Proteomes" id="UP000271241"/>
    </source>
</evidence>
<dbReference type="GO" id="GO:0005783">
    <property type="term" value="C:endoplasmic reticulum"/>
    <property type="evidence" value="ECO:0007669"/>
    <property type="project" value="TreeGrafter"/>
</dbReference>
<gene>
    <name evidence="5" type="ORF">THASP1DRAFT_27114</name>
</gene>
<dbReference type="OrthoDB" id="2102561at2759"/>
<dbReference type="GO" id="GO:0016491">
    <property type="term" value="F:oxidoreductase activity"/>
    <property type="evidence" value="ECO:0007669"/>
    <property type="project" value="UniProtKB-KW"/>
</dbReference>
<dbReference type="EMBL" id="KZ992426">
    <property type="protein sequence ID" value="RKP11135.1"/>
    <property type="molecule type" value="Genomic_DNA"/>
</dbReference>
<dbReference type="STRING" id="78915.A0A4P9XXL3"/>
<protein>
    <submittedName>
        <fullName evidence="5">Oxidoreductase</fullName>
    </submittedName>
</protein>
<dbReference type="CDD" id="cd05374">
    <property type="entry name" value="17beta-HSD-like_SDR_c"/>
    <property type="match status" value="1"/>
</dbReference>
<keyword evidence="6" id="KW-1185">Reference proteome</keyword>
<dbReference type="InterPro" id="IPR036291">
    <property type="entry name" value="NAD(P)-bd_dom_sf"/>
</dbReference>
<keyword evidence="3" id="KW-0560">Oxidoreductase</keyword>
<dbReference type="InterPro" id="IPR020904">
    <property type="entry name" value="Sc_DH/Rdtase_CS"/>
</dbReference>
<reference evidence="6" key="1">
    <citation type="journal article" date="2018" name="Nat. Microbiol.">
        <title>Leveraging single-cell genomics to expand the fungal tree of life.</title>
        <authorList>
            <person name="Ahrendt S.R."/>
            <person name="Quandt C.A."/>
            <person name="Ciobanu D."/>
            <person name="Clum A."/>
            <person name="Salamov A."/>
            <person name="Andreopoulos B."/>
            <person name="Cheng J.F."/>
            <person name="Woyke T."/>
            <person name="Pelin A."/>
            <person name="Henrissat B."/>
            <person name="Reynolds N.K."/>
            <person name="Benny G.L."/>
            <person name="Smith M.E."/>
            <person name="James T.Y."/>
            <person name="Grigoriev I.V."/>
        </authorList>
    </citation>
    <scope>NUCLEOTIDE SEQUENCE [LARGE SCALE GENOMIC DNA]</scope>
    <source>
        <strain evidence="6">RSA 1356</strain>
    </source>
</reference>
<proteinExistence type="inferred from homology"/>
<dbReference type="PANTHER" id="PTHR44169">
    <property type="entry name" value="NADPH-DEPENDENT 1-ACYLDIHYDROXYACETONE PHOSPHATE REDUCTASE"/>
    <property type="match status" value="1"/>
</dbReference>
<evidence type="ECO:0000256" key="2">
    <source>
        <dbReference type="ARBA" id="ARBA00022857"/>
    </source>
</evidence>
<accession>A0A4P9XXL3</accession>
<evidence type="ECO:0000313" key="5">
    <source>
        <dbReference type="EMBL" id="RKP11135.1"/>
    </source>
</evidence>
<sequence length="279" mass="30641">MASNSRSRPFVVLVTGCSQGGIGYELCCEFAKLGHIVYATARRLDAMRGLEGIHTLQLDVTDTATIKAAVEVVLAAEEHIDILVNNAGTFCVMPMLEQDLDAARREYDTNVWGPLAVAQAVAPSMMKRRAGTIVNVGSVAGLNAFPWAGVYASSKAALHTWTTSMRAELRPYNVNTVLVGVKSQISPNSRAHFEWKENSMFAPFKDVILRHFDVPPEATPTEEFCQYVVPRILQSPPPREIYYGHQSTTAWMFSLLPAFIKDYVVGKIFVTASVTNGAQ</sequence>
<dbReference type="Proteomes" id="UP000271241">
    <property type="component" value="Unassembled WGS sequence"/>
</dbReference>
<organism evidence="5 6">
    <name type="scientific">Thamnocephalis sphaerospora</name>
    <dbReference type="NCBI Taxonomy" id="78915"/>
    <lineage>
        <taxon>Eukaryota</taxon>
        <taxon>Fungi</taxon>
        <taxon>Fungi incertae sedis</taxon>
        <taxon>Zoopagomycota</taxon>
        <taxon>Zoopagomycotina</taxon>
        <taxon>Zoopagomycetes</taxon>
        <taxon>Zoopagales</taxon>
        <taxon>Sigmoideomycetaceae</taxon>
        <taxon>Thamnocephalis</taxon>
    </lineage>
</organism>
<evidence type="ECO:0000256" key="1">
    <source>
        <dbReference type="ARBA" id="ARBA00006484"/>
    </source>
</evidence>
<keyword evidence="2" id="KW-0521">NADP</keyword>
<dbReference type="PRINTS" id="PR00081">
    <property type="entry name" value="GDHRDH"/>
</dbReference>
<evidence type="ECO:0000256" key="3">
    <source>
        <dbReference type="ARBA" id="ARBA00023002"/>
    </source>
</evidence>
<dbReference type="PRINTS" id="PR00080">
    <property type="entry name" value="SDRFAMILY"/>
</dbReference>
<dbReference type="PROSITE" id="PS00061">
    <property type="entry name" value="ADH_SHORT"/>
    <property type="match status" value="1"/>
</dbReference>
<dbReference type="Pfam" id="PF00106">
    <property type="entry name" value="adh_short"/>
    <property type="match status" value="1"/>
</dbReference>
<dbReference type="InterPro" id="IPR002347">
    <property type="entry name" value="SDR_fam"/>
</dbReference>
<evidence type="ECO:0000256" key="4">
    <source>
        <dbReference type="RuleBase" id="RU000363"/>
    </source>
</evidence>
<dbReference type="PANTHER" id="PTHR44169:SF6">
    <property type="entry name" value="NADPH-DEPENDENT 1-ACYLDIHYDROXYACETONE PHOSPHATE REDUCTASE"/>
    <property type="match status" value="1"/>
</dbReference>
<dbReference type="Gene3D" id="3.40.50.720">
    <property type="entry name" value="NAD(P)-binding Rossmann-like Domain"/>
    <property type="match status" value="1"/>
</dbReference>